<comment type="caution">
    <text evidence="15">The sequence shown here is derived from an EMBL/GenBank/DDBJ whole genome shotgun (WGS) entry which is preliminary data.</text>
</comment>
<comment type="similarity">
    <text evidence="2 14">Belongs to the peptidase T1B family. HslV subfamily.</text>
</comment>
<dbReference type="HAMAP" id="MF_00248">
    <property type="entry name" value="HslV"/>
    <property type="match status" value="1"/>
</dbReference>
<proteinExistence type="inferred from homology"/>
<protein>
    <recommendedName>
        <fullName evidence="13 14">ATP-dependent protease subunit HslV</fullName>
        <ecNumber evidence="12 14">3.4.25.2</ecNumber>
    </recommendedName>
</protein>
<dbReference type="Proteomes" id="UP000004129">
    <property type="component" value="Unassembled WGS sequence"/>
</dbReference>
<feature type="binding site" evidence="14">
    <location>
        <position position="171"/>
    </location>
    <ligand>
        <name>Na(+)</name>
        <dbReference type="ChEBI" id="CHEBI:29101"/>
    </ligand>
</feature>
<evidence type="ECO:0000256" key="6">
    <source>
        <dbReference type="ARBA" id="ARBA00022698"/>
    </source>
</evidence>
<keyword evidence="5 14" id="KW-0645">Protease</keyword>
<dbReference type="InterPro" id="IPR022281">
    <property type="entry name" value="ATP-dep_Prtase_HsIV_su"/>
</dbReference>
<dbReference type="InterPro" id="IPR029055">
    <property type="entry name" value="Ntn_hydrolases_N"/>
</dbReference>
<dbReference type="HOGENOM" id="CLU_093872_1_0_9"/>
<feature type="binding site" evidence="14">
    <location>
        <position position="168"/>
    </location>
    <ligand>
        <name>Na(+)</name>
        <dbReference type="ChEBI" id="CHEBI:29101"/>
    </ligand>
</feature>
<keyword evidence="8 14" id="KW-0378">Hydrolase</keyword>
<dbReference type="GO" id="GO:0009376">
    <property type="term" value="C:HslUV protease complex"/>
    <property type="evidence" value="ECO:0007669"/>
    <property type="project" value="UniProtKB-UniRule"/>
</dbReference>
<dbReference type="GO" id="GO:0004298">
    <property type="term" value="F:threonine-type endopeptidase activity"/>
    <property type="evidence" value="ECO:0007669"/>
    <property type="project" value="UniProtKB-KW"/>
</dbReference>
<dbReference type="Pfam" id="PF00227">
    <property type="entry name" value="Proteasome"/>
    <property type="match status" value="1"/>
</dbReference>
<dbReference type="InterPro" id="IPR023333">
    <property type="entry name" value="Proteasome_suB-type"/>
</dbReference>
<evidence type="ECO:0000313" key="15">
    <source>
        <dbReference type="EMBL" id="EHG22211.1"/>
    </source>
</evidence>
<keyword evidence="7 14" id="KW-0479">Metal-binding</keyword>
<dbReference type="GO" id="GO:0046872">
    <property type="term" value="F:metal ion binding"/>
    <property type="evidence" value="ECO:0007669"/>
    <property type="project" value="UniProtKB-KW"/>
</dbReference>
<dbReference type="Gene3D" id="3.60.20.10">
    <property type="entry name" value="Glutamine Phosphoribosylpyrophosphate, subunit 1, domain 1"/>
    <property type="match status" value="1"/>
</dbReference>
<evidence type="ECO:0000256" key="12">
    <source>
        <dbReference type="ARBA" id="ARBA00066335"/>
    </source>
</evidence>
<comment type="catalytic activity">
    <reaction evidence="10 14">
        <text>ATP-dependent cleavage of peptide bonds with broad specificity.</text>
        <dbReference type="EC" id="3.4.25.2"/>
    </reaction>
</comment>
<reference evidence="15 16" key="1">
    <citation type="submission" date="2011-08" db="EMBL/GenBank/DDBJ databases">
        <title>The Genome Sequence of Selenomonas infelix ATCC 43532.</title>
        <authorList>
            <consortium name="The Broad Institute Genome Sequencing Platform"/>
            <person name="Earl A."/>
            <person name="Ward D."/>
            <person name="Feldgarden M."/>
            <person name="Gevers D."/>
            <person name="Izard J."/>
            <person name="Blanton J.M."/>
            <person name="Baranova O.V."/>
            <person name="Dewhirst F.E."/>
            <person name="Young S.K."/>
            <person name="Zeng Q."/>
            <person name="Gargeya S."/>
            <person name="Fitzgerald M."/>
            <person name="Haas B."/>
            <person name="Abouelleil A."/>
            <person name="Alvarado L."/>
            <person name="Arachchi H.M."/>
            <person name="Berlin A."/>
            <person name="Brown A."/>
            <person name="Chapman S.B."/>
            <person name="Chen Z."/>
            <person name="Dunbar C."/>
            <person name="Freedman E."/>
            <person name="Gearin G."/>
            <person name="Gellesch M."/>
            <person name="Goldberg J."/>
            <person name="Griggs A."/>
            <person name="Gujja S."/>
            <person name="Heiman D."/>
            <person name="Howarth C."/>
            <person name="Larson L."/>
            <person name="Lui A."/>
            <person name="MacDonald P.J.P."/>
            <person name="Montmayeur A."/>
            <person name="Murphy C."/>
            <person name="Neiman D."/>
            <person name="Pearson M."/>
            <person name="Priest M."/>
            <person name="Roberts A."/>
            <person name="Saif S."/>
            <person name="Shea T."/>
            <person name="Shenoy N."/>
            <person name="Sisk P."/>
            <person name="Stolte C."/>
            <person name="Sykes S."/>
            <person name="Wortman J."/>
            <person name="Nusbaum C."/>
            <person name="Birren B."/>
        </authorList>
    </citation>
    <scope>NUCLEOTIDE SEQUENCE [LARGE SCALE GENOMIC DNA]</scope>
    <source>
        <strain evidence="15 16">ATCC 43532</strain>
    </source>
</reference>
<dbReference type="EMBL" id="ACZM01000003">
    <property type="protein sequence ID" value="EHG22211.1"/>
    <property type="molecule type" value="Genomic_DNA"/>
</dbReference>
<dbReference type="PROSITE" id="PS51476">
    <property type="entry name" value="PROTEASOME_BETA_2"/>
    <property type="match status" value="1"/>
</dbReference>
<evidence type="ECO:0000256" key="1">
    <source>
        <dbReference type="ARBA" id="ARBA00004496"/>
    </source>
</evidence>
<evidence type="ECO:0000256" key="4">
    <source>
        <dbReference type="ARBA" id="ARBA00022533"/>
    </source>
</evidence>
<feature type="binding site" evidence="14">
    <location>
        <position position="165"/>
    </location>
    <ligand>
        <name>Na(+)</name>
        <dbReference type="ChEBI" id="CHEBI:29101"/>
    </ligand>
</feature>
<comment type="subcellular location">
    <subcellularLocation>
        <location evidence="1 14">Cytoplasm</location>
    </subcellularLocation>
</comment>
<gene>
    <name evidence="14" type="primary">hslV</name>
    <name evidence="15" type="ORF">HMPREF9334_00247</name>
</gene>
<organism evidence="15 16">
    <name type="scientific">Selenomonas infelix ATCC 43532</name>
    <dbReference type="NCBI Taxonomy" id="679201"/>
    <lineage>
        <taxon>Bacteria</taxon>
        <taxon>Bacillati</taxon>
        <taxon>Bacillota</taxon>
        <taxon>Negativicutes</taxon>
        <taxon>Selenomonadales</taxon>
        <taxon>Selenomonadaceae</taxon>
        <taxon>Selenomonas</taxon>
    </lineage>
</organism>
<evidence type="ECO:0000313" key="16">
    <source>
        <dbReference type="Proteomes" id="UP000004129"/>
    </source>
</evidence>
<dbReference type="PANTHER" id="PTHR32194:SF0">
    <property type="entry name" value="ATP-DEPENDENT PROTEASE SUBUNIT HSLV"/>
    <property type="match status" value="1"/>
</dbReference>
<dbReference type="eggNOG" id="COG5405">
    <property type="taxonomic scope" value="Bacteria"/>
</dbReference>
<dbReference type="GO" id="GO:0051603">
    <property type="term" value="P:proteolysis involved in protein catabolic process"/>
    <property type="evidence" value="ECO:0007669"/>
    <property type="project" value="InterPro"/>
</dbReference>
<dbReference type="PATRIC" id="fig|679201.3.peg.252"/>
<dbReference type="PANTHER" id="PTHR32194">
    <property type="entry name" value="METALLOPROTEASE TLDD"/>
    <property type="match status" value="1"/>
</dbReference>
<dbReference type="MEROPS" id="T01.007"/>
<evidence type="ECO:0000256" key="10">
    <source>
        <dbReference type="ARBA" id="ARBA00052385"/>
    </source>
</evidence>
<dbReference type="GO" id="GO:0005839">
    <property type="term" value="C:proteasome core complex"/>
    <property type="evidence" value="ECO:0007669"/>
    <property type="project" value="InterPro"/>
</dbReference>
<evidence type="ECO:0000256" key="14">
    <source>
        <dbReference type="HAMAP-Rule" id="MF_00248"/>
    </source>
</evidence>
<evidence type="ECO:0000256" key="2">
    <source>
        <dbReference type="ARBA" id="ARBA00006053"/>
    </source>
</evidence>
<evidence type="ECO:0000256" key="11">
    <source>
        <dbReference type="ARBA" id="ARBA00064434"/>
    </source>
</evidence>
<evidence type="ECO:0000256" key="13">
    <source>
        <dbReference type="ARBA" id="ARBA00074399"/>
    </source>
</evidence>
<feature type="active site" evidence="14">
    <location>
        <position position="9"/>
    </location>
</feature>
<dbReference type="FunFam" id="3.60.20.10:FF:000002">
    <property type="entry name" value="ATP-dependent protease subunit HslV"/>
    <property type="match status" value="1"/>
</dbReference>
<keyword evidence="16" id="KW-1185">Reference proteome</keyword>
<keyword evidence="9 14" id="KW-0915">Sodium</keyword>
<comment type="function">
    <text evidence="14">Protease subunit of a proteasome-like degradation complex believed to be a general protein degrading machinery.</text>
</comment>
<evidence type="ECO:0000256" key="5">
    <source>
        <dbReference type="ARBA" id="ARBA00022670"/>
    </source>
</evidence>
<dbReference type="CDD" id="cd01913">
    <property type="entry name" value="protease_HslV"/>
    <property type="match status" value="1"/>
</dbReference>
<name>G5GLW6_9FIRM</name>
<dbReference type="NCBIfam" id="NF003964">
    <property type="entry name" value="PRK05456.1"/>
    <property type="match status" value="1"/>
</dbReference>
<dbReference type="SUPFAM" id="SSF56235">
    <property type="entry name" value="N-terminal nucleophile aminohydrolases (Ntn hydrolases)"/>
    <property type="match status" value="1"/>
</dbReference>
<dbReference type="PIRSF" id="PIRSF039093">
    <property type="entry name" value="HslV"/>
    <property type="match status" value="1"/>
</dbReference>
<evidence type="ECO:0000256" key="8">
    <source>
        <dbReference type="ARBA" id="ARBA00022801"/>
    </source>
</evidence>
<keyword evidence="6 14" id="KW-0888">Threonine protease</keyword>
<evidence type="ECO:0000256" key="9">
    <source>
        <dbReference type="ARBA" id="ARBA00023053"/>
    </source>
</evidence>
<keyword evidence="3 14" id="KW-0963">Cytoplasm</keyword>
<dbReference type="InterPro" id="IPR001353">
    <property type="entry name" value="Proteasome_sua/b"/>
</dbReference>
<dbReference type="STRING" id="679201.HMPREF9334_00247"/>
<comment type="subunit">
    <text evidence="11 14">A double ring-shaped homohexamer of HslV is capped on each side by a ring-shaped HslU homohexamer. The assembly of the HslU/HslV complex is dependent on binding of ATP.</text>
</comment>
<sequence>MHSMTFHATTIVAVKKGNKVAIAGDGQVTFGERAIMKANARKVRRLYHGKILAGFAGSVADAFTLFEKFEVKLESYSGNLQRAAVELAKDWRTDKVLRKLEALLLVADKEGILMISGNGEVIEPDGDCTAIGSGGFFALAAARALTAHSTMDASEIARESLSIAADICVYTNHNITVEVLES</sequence>
<accession>G5GLW6</accession>
<evidence type="ECO:0000256" key="3">
    <source>
        <dbReference type="ARBA" id="ARBA00022490"/>
    </source>
</evidence>
<keyword evidence="4 14" id="KW-0021">Allosteric enzyme</keyword>
<dbReference type="EC" id="3.4.25.2" evidence="12 14"/>
<evidence type="ECO:0000256" key="7">
    <source>
        <dbReference type="ARBA" id="ARBA00022723"/>
    </source>
</evidence>
<dbReference type="AlphaFoldDB" id="G5GLW6"/>
<comment type="activity regulation">
    <text evidence="14">Allosterically activated by HslU binding.</text>
</comment>
<dbReference type="NCBIfam" id="TIGR03692">
    <property type="entry name" value="ATP_dep_HslV"/>
    <property type="match status" value="1"/>
</dbReference>